<proteinExistence type="predicted"/>
<dbReference type="RefSeq" id="WP_150032217.1">
    <property type="nucleotide sequence ID" value="NZ_VWSH01000002.1"/>
</dbReference>
<dbReference type="Proteomes" id="UP000323632">
    <property type="component" value="Unassembled WGS sequence"/>
</dbReference>
<sequence>MQKNAKNAPDKKVLSLEIKNQLNQSLGHLKELWGEKKFNNKIDEAVKLFTKGFKKPEQPKKESVKKEKKVTVKPMMVTEKKTVKKDEVTKEKEAVAEAIPAPKKQSPQKTVKKSAVKSAK</sequence>
<keyword evidence="3" id="KW-1185">Reference proteome</keyword>
<protein>
    <submittedName>
        <fullName evidence="2">Uncharacterized protein</fullName>
    </submittedName>
</protein>
<evidence type="ECO:0000313" key="2">
    <source>
        <dbReference type="EMBL" id="KAA5534537.1"/>
    </source>
</evidence>
<comment type="caution">
    <text evidence="2">The sequence shown here is derived from an EMBL/GenBank/DDBJ whole genome shotgun (WGS) entry which is preliminary data.</text>
</comment>
<dbReference type="EMBL" id="VWSH01000002">
    <property type="protein sequence ID" value="KAA5534537.1"/>
    <property type="molecule type" value="Genomic_DNA"/>
</dbReference>
<accession>A0A5M6CHL2</accession>
<organism evidence="2 3">
    <name type="scientific">Taibaiella lutea</name>
    <dbReference type="NCBI Taxonomy" id="2608001"/>
    <lineage>
        <taxon>Bacteria</taxon>
        <taxon>Pseudomonadati</taxon>
        <taxon>Bacteroidota</taxon>
        <taxon>Chitinophagia</taxon>
        <taxon>Chitinophagales</taxon>
        <taxon>Chitinophagaceae</taxon>
        <taxon>Taibaiella</taxon>
    </lineage>
</organism>
<gene>
    <name evidence="2" type="ORF">F0919_07915</name>
</gene>
<evidence type="ECO:0000313" key="3">
    <source>
        <dbReference type="Proteomes" id="UP000323632"/>
    </source>
</evidence>
<feature type="region of interest" description="Disordered" evidence="1">
    <location>
        <begin position="86"/>
        <end position="120"/>
    </location>
</feature>
<evidence type="ECO:0000256" key="1">
    <source>
        <dbReference type="SAM" id="MobiDB-lite"/>
    </source>
</evidence>
<reference evidence="2 3" key="1">
    <citation type="submission" date="2019-09" db="EMBL/GenBank/DDBJ databases">
        <title>Genome sequence and assembly of Taibaiella sp.</title>
        <authorList>
            <person name="Chhetri G."/>
        </authorList>
    </citation>
    <scope>NUCLEOTIDE SEQUENCE [LARGE SCALE GENOMIC DNA]</scope>
    <source>
        <strain evidence="2 3">KVB11</strain>
    </source>
</reference>
<dbReference type="AlphaFoldDB" id="A0A5M6CHL2"/>
<name>A0A5M6CHL2_9BACT</name>
<feature type="compositionally biased region" description="Basic residues" evidence="1">
    <location>
        <begin position="110"/>
        <end position="120"/>
    </location>
</feature>
<feature type="compositionally biased region" description="Basic and acidic residues" evidence="1">
    <location>
        <begin position="86"/>
        <end position="95"/>
    </location>
</feature>